<dbReference type="HOGENOM" id="CLU_394088_0_0_10"/>
<evidence type="ECO:0000313" key="3">
    <source>
        <dbReference type="Proteomes" id="UP000001601"/>
    </source>
</evidence>
<evidence type="ECO:0000259" key="1">
    <source>
        <dbReference type="Pfam" id="PF11074"/>
    </source>
</evidence>
<proteinExistence type="predicted"/>
<feature type="domain" description="DUF2779" evidence="1">
    <location>
        <begin position="360"/>
        <end position="504"/>
    </location>
</feature>
<reference evidence="2 3" key="1">
    <citation type="journal article" date="2007" name="Nature">
        <title>Light stimulates growth of proteorhodopsin-containing marine Flavobacteria.</title>
        <authorList>
            <person name="Gomez-Consarnau L."/>
            <person name="Gonzalez J.M."/>
            <person name="Coll-Llado M."/>
            <person name="Gourdon P."/>
            <person name="Pascher T."/>
            <person name="Neutze R."/>
            <person name="Pedros-Alio C."/>
            <person name="Pinhassi J."/>
        </authorList>
    </citation>
    <scope>NUCLEOTIDE SEQUENCE [LARGE SCALE GENOMIC DNA]</scope>
    <source>
        <strain evidence="2 3">MED217</strain>
    </source>
</reference>
<evidence type="ECO:0000313" key="2">
    <source>
        <dbReference type="EMBL" id="EAQ48432.1"/>
    </source>
</evidence>
<dbReference type="AlphaFoldDB" id="A3XPT7"/>
<sequence length="638" mass="72622">MDCPTKLYYTRKPEYENQQVGDTFLEALAQGGFQVEELARLHFPQGIAILGEDYNYEALAARTHKLLQQEEVVIFEAAFLHDGYFIRTDILVKKGKQIQLIEVKAKSVSSRGHNGFSVTGGWSAYLYDVAFQQYVIAQAHPDFQITPYLYLADKDAVATVDGLHQHFQLVSDTDLRTGVQVTPGLQITDLGASILAKIPVAEELQQIFTTNPSFEGMTFAETLAFFKKHYAEDIKLHTPIGKHCKGCEFYTEKPTATHRSGFHECWQEQLQLRVGEINKPKVYDVWNFRASKKLMEAGTFFMHQLTDADLKVKPEAGKISSTERKALQVEKTLAQDPEPYFEREGLRDAFAQFSWPLNCIDFETTAVAIPFVKGMHPYEQLVFQFSHHIIDEDGSVTHHTEYINTRIGAFPNFEFVRALKTALETNTGSIFRYHNHENTILNVIYNQLKTSDEPDREALMQFIQEISHSTRTAVDNWTGARDMIDLYKLVTDYYYDLQLGGSNSIKAVLPAVLNSSAYLRVKYSQPLERINVSSLNFAPQHRFIQEDEAGTVVSPYKNLPPLFDHWDAEQLDAAVTNIEGISDGGAALTAYGKLQFEAVTPEERREIENGLLRYCELDTLAMVMILEYFREVIKPLNR</sequence>
<accession>A3XPT7</accession>
<dbReference type="eggNOG" id="COG1075">
    <property type="taxonomic scope" value="Bacteria"/>
</dbReference>
<comment type="caution">
    <text evidence="2">The sequence shown here is derived from an EMBL/GenBank/DDBJ whole genome shotgun (WGS) entry which is preliminary data.</text>
</comment>
<keyword evidence="3" id="KW-1185">Reference proteome</keyword>
<protein>
    <recommendedName>
        <fullName evidence="1">DUF2779 domain-containing protein</fullName>
    </recommendedName>
</protein>
<organism evidence="2 3">
    <name type="scientific">Leeuwenhoekiella blandensis (strain CECT 7118 / CCUG 51940 / KCTC 22103 / MED217)</name>
    <name type="common">Flavobacterium sp. (strain MED217)</name>
    <dbReference type="NCBI Taxonomy" id="398720"/>
    <lineage>
        <taxon>Bacteria</taxon>
        <taxon>Pseudomonadati</taxon>
        <taxon>Bacteroidota</taxon>
        <taxon>Flavobacteriia</taxon>
        <taxon>Flavobacteriales</taxon>
        <taxon>Flavobacteriaceae</taxon>
        <taxon>Leeuwenhoekiella</taxon>
    </lineage>
</organism>
<dbReference type="STRING" id="398720.MED217_13034"/>
<dbReference type="InterPro" id="IPR021301">
    <property type="entry name" value="DUF2779"/>
</dbReference>
<dbReference type="Pfam" id="PF11074">
    <property type="entry name" value="DUF2779"/>
    <property type="match status" value="1"/>
</dbReference>
<dbReference type="EMBL" id="AANC01000008">
    <property type="protein sequence ID" value="EAQ48432.1"/>
    <property type="molecule type" value="Genomic_DNA"/>
</dbReference>
<gene>
    <name evidence="2" type="ORF">MED217_13034</name>
</gene>
<name>A3XPT7_LEEBM</name>
<dbReference type="Proteomes" id="UP000001601">
    <property type="component" value="Unassembled WGS sequence"/>
</dbReference>